<gene>
    <name evidence="6" type="ORF">NCTC13315_00622</name>
</gene>
<dbReference type="PROSITE" id="PS01133">
    <property type="entry name" value="UPF0017"/>
    <property type="match status" value="1"/>
</dbReference>
<dbReference type="GO" id="GO:0034338">
    <property type="term" value="F:short-chain carboxylesterase activity"/>
    <property type="evidence" value="ECO:0007669"/>
    <property type="project" value="TreeGrafter"/>
</dbReference>
<dbReference type="EMBL" id="UGNV01000001">
    <property type="protein sequence ID" value="STX28098.1"/>
    <property type="molecule type" value="Genomic_DNA"/>
</dbReference>
<comment type="similarity">
    <text evidence="1">Belongs to the AB hydrolase superfamily. AB hydrolase 4 family.</text>
</comment>
<dbReference type="InterPro" id="IPR029058">
    <property type="entry name" value="AB_hydrolase_fold"/>
</dbReference>
<evidence type="ECO:0000259" key="5">
    <source>
        <dbReference type="Pfam" id="PF00561"/>
    </source>
</evidence>
<dbReference type="GO" id="GO:0047372">
    <property type="term" value="F:monoacylglycerol lipase activity"/>
    <property type="evidence" value="ECO:0007669"/>
    <property type="project" value="TreeGrafter"/>
</dbReference>
<organism evidence="6 7">
    <name type="scientific">Legionella beliardensis</name>
    <dbReference type="NCBI Taxonomy" id="91822"/>
    <lineage>
        <taxon>Bacteria</taxon>
        <taxon>Pseudomonadati</taxon>
        <taxon>Pseudomonadota</taxon>
        <taxon>Gammaproteobacteria</taxon>
        <taxon>Legionellales</taxon>
        <taxon>Legionellaceae</taxon>
        <taxon>Legionella</taxon>
    </lineage>
</organism>
<keyword evidence="7" id="KW-1185">Reference proteome</keyword>
<dbReference type="InterPro" id="IPR000073">
    <property type="entry name" value="AB_hydrolase_1"/>
</dbReference>
<name>A0A378HYV8_9GAMM</name>
<dbReference type="InterPro" id="IPR000952">
    <property type="entry name" value="AB_hydrolase_4_CS"/>
</dbReference>
<sequence>MIINSSFKPAWWLPSAHTQTIYPTLARKVKAPVDKIERVELLDGDFVDLAWASNGLPTDAPLVILLHGLGGSMQSPYAGGLMQALNNCGWRAVLMHFRGSSGEPNRLARAYHSGDTMDFDFIVKRLAQAEPHSLKAAIGISLGGNVLLKWLGESGKQDLLVTAVAVSVPFQLRLVADRINQGFSRVYQNHLLRRLQHVFGNKRAILTNNLPEALQNIEKWRCFWTFDEHVTAPLHGFANVHDYYRKASSYNYLPNILTPTLIIHAQDDPFMTPEVIPSAEQLPDCVTLELSKKGGHVGFISGNTPGKPIYWLDERIPDYLKLFFTSTTV</sequence>
<protein>
    <submittedName>
        <fullName evidence="6">Hydrolase of the alpha/beta-hydrolase fold family</fullName>
    </submittedName>
</protein>
<dbReference type="NCBIfam" id="NF008218">
    <property type="entry name" value="PRK10985.1"/>
    <property type="match status" value="1"/>
</dbReference>
<evidence type="ECO:0000313" key="7">
    <source>
        <dbReference type="Proteomes" id="UP000254968"/>
    </source>
</evidence>
<evidence type="ECO:0000313" key="6">
    <source>
        <dbReference type="EMBL" id="STX28098.1"/>
    </source>
</evidence>
<proteinExistence type="inferred from homology"/>
<dbReference type="PANTHER" id="PTHR10794:SF94">
    <property type="entry name" value="ESTERASE YHET-RELATED"/>
    <property type="match status" value="1"/>
</dbReference>
<dbReference type="Proteomes" id="UP000254968">
    <property type="component" value="Unassembled WGS sequence"/>
</dbReference>
<dbReference type="PIRSF" id="PIRSF005211">
    <property type="entry name" value="Ab_hydro_YheT"/>
    <property type="match status" value="1"/>
</dbReference>
<dbReference type="InterPro" id="IPR012020">
    <property type="entry name" value="ABHD4"/>
</dbReference>
<evidence type="ECO:0000256" key="4">
    <source>
        <dbReference type="PIRSR" id="PIRSR005211-1"/>
    </source>
</evidence>
<dbReference type="PANTHER" id="PTHR10794">
    <property type="entry name" value="ABHYDROLASE DOMAIN-CONTAINING PROTEIN"/>
    <property type="match status" value="1"/>
</dbReference>
<feature type="active site" description="Charge relay system" evidence="4">
    <location>
        <position position="296"/>
    </location>
</feature>
<dbReference type="InterPro" id="IPR050960">
    <property type="entry name" value="AB_hydrolase_4_sf"/>
</dbReference>
<feature type="active site" description="Charge relay system" evidence="4">
    <location>
        <position position="141"/>
    </location>
</feature>
<evidence type="ECO:0000256" key="2">
    <source>
        <dbReference type="ARBA" id="ARBA00022487"/>
    </source>
</evidence>
<dbReference type="Gene3D" id="3.40.50.1820">
    <property type="entry name" value="alpha/beta hydrolase"/>
    <property type="match status" value="1"/>
</dbReference>
<evidence type="ECO:0000256" key="1">
    <source>
        <dbReference type="ARBA" id="ARBA00010884"/>
    </source>
</evidence>
<keyword evidence="3 6" id="KW-0378">Hydrolase</keyword>
<dbReference type="OrthoDB" id="332676at2"/>
<dbReference type="SUPFAM" id="SSF53474">
    <property type="entry name" value="alpha/beta-Hydrolases"/>
    <property type="match status" value="1"/>
</dbReference>
<feature type="active site" description="Charge relay system" evidence="4">
    <location>
        <position position="268"/>
    </location>
</feature>
<evidence type="ECO:0000256" key="3">
    <source>
        <dbReference type="ARBA" id="ARBA00022801"/>
    </source>
</evidence>
<keyword evidence="2" id="KW-0719">Serine esterase</keyword>
<dbReference type="AlphaFoldDB" id="A0A378HYV8"/>
<dbReference type="RefSeq" id="WP_115301870.1">
    <property type="nucleotide sequence ID" value="NZ_CAAAHO010000008.1"/>
</dbReference>
<dbReference type="Pfam" id="PF00561">
    <property type="entry name" value="Abhydrolase_1"/>
    <property type="match status" value="1"/>
</dbReference>
<feature type="domain" description="AB hydrolase-1" evidence="5">
    <location>
        <begin position="61"/>
        <end position="301"/>
    </location>
</feature>
<reference evidence="6 7" key="1">
    <citation type="submission" date="2018-06" db="EMBL/GenBank/DDBJ databases">
        <authorList>
            <consortium name="Pathogen Informatics"/>
            <person name="Doyle S."/>
        </authorList>
    </citation>
    <scope>NUCLEOTIDE SEQUENCE [LARGE SCALE GENOMIC DNA]</scope>
    <source>
        <strain evidence="6 7">NCTC13315</strain>
    </source>
</reference>
<accession>A0A378HYV8</accession>